<evidence type="ECO:0000256" key="2">
    <source>
        <dbReference type="ARBA" id="ARBA00012552"/>
    </source>
</evidence>
<dbReference type="InterPro" id="IPR000629">
    <property type="entry name" value="RNA-helicase_DEAD-box_CS"/>
</dbReference>
<evidence type="ECO:0000256" key="1">
    <source>
        <dbReference type="ARBA" id="ARBA00010132"/>
    </source>
</evidence>
<dbReference type="InterPro" id="IPR027417">
    <property type="entry name" value="P-loop_NTPase"/>
</dbReference>
<dbReference type="InterPro" id="IPR001650">
    <property type="entry name" value="Helicase_C-like"/>
</dbReference>
<dbReference type="CDD" id="cd18787">
    <property type="entry name" value="SF2_C_DEAD"/>
    <property type="match status" value="1"/>
</dbReference>
<dbReference type="GO" id="GO:0003676">
    <property type="term" value="F:nucleic acid binding"/>
    <property type="evidence" value="ECO:0007669"/>
    <property type="project" value="InterPro"/>
</dbReference>
<dbReference type="SMART" id="SM00490">
    <property type="entry name" value="HELICc"/>
    <property type="match status" value="1"/>
</dbReference>
<evidence type="ECO:0000256" key="9">
    <source>
        <dbReference type="PROSITE-ProRule" id="PRU00552"/>
    </source>
</evidence>
<feature type="region of interest" description="Disordered" evidence="11">
    <location>
        <begin position="1"/>
        <end position="113"/>
    </location>
</feature>
<evidence type="ECO:0000259" key="15">
    <source>
        <dbReference type="PROSITE" id="PS51195"/>
    </source>
</evidence>
<keyword evidence="8" id="KW-0863">Zinc-finger</keyword>
<evidence type="ECO:0000313" key="16">
    <source>
        <dbReference type="EMBL" id="BEU43115.1"/>
    </source>
</evidence>
<dbReference type="PROSITE" id="PS00039">
    <property type="entry name" value="DEAD_ATP_HELICASE"/>
    <property type="match status" value="1"/>
</dbReference>
<keyword evidence="5 10" id="KW-0347">Helicase</keyword>
<evidence type="ECO:0000259" key="12">
    <source>
        <dbReference type="PROSITE" id="PS50158"/>
    </source>
</evidence>
<dbReference type="InterPro" id="IPR014001">
    <property type="entry name" value="Helicase_ATP-bd"/>
</dbReference>
<keyword evidence="4 10" id="KW-0378">Hydrolase</keyword>
<feature type="compositionally biased region" description="Low complexity" evidence="11">
    <location>
        <begin position="97"/>
        <end position="107"/>
    </location>
</feature>
<dbReference type="SMART" id="SM00343">
    <property type="entry name" value="ZnF_C2HC"/>
    <property type="match status" value="5"/>
</dbReference>
<dbReference type="GO" id="GO:0016787">
    <property type="term" value="F:hydrolase activity"/>
    <property type="evidence" value="ECO:0007669"/>
    <property type="project" value="UniProtKB-KW"/>
</dbReference>
<evidence type="ECO:0000256" key="8">
    <source>
        <dbReference type="PROSITE-ProRule" id="PRU00047"/>
    </source>
</evidence>
<feature type="domain" description="CCHC-type" evidence="12">
    <location>
        <begin position="224"/>
        <end position="238"/>
    </location>
</feature>
<evidence type="ECO:0000256" key="11">
    <source>
        <dbReference type="SAM" id="MobiDB-lite"/>
    </source>
</evidence>
<sequence>MSEDWGASSVSGGSSFGKSSFGGSSGGAKDDGLGIGVGRGRGRGRGFSPFVSNGGGVGGMTNGTTNGGGESSGGWDESPSKGSSSSSPWGGDGDNGLGKSSFGSKSYSGGGGGGGGFGGRREGGGGGGACYKCQEEGHMARDCPNGDSSGGGRGGGDRSCYNCGETGHMSRECPTKDSSGGGRGGGGGDRSCYNCGETGHMSRECPTKDSSGGGRGGGGGDRSCYNCGETGHMSRECPTKDSSGGGGGGGGKCFRCQEDGHFAKECPNPDTRNEGEGGEAKPPASTYVPPDPSEEESQIYISTEQGINFNKYDDIPVEVSGRDRPKNIRAFEEAELDETVLSNVRKAHYAKPTPVQKYGMPIISCGRDLMACAQTGSGKTAAFLLPIITNMITHGGCISTFNVIQEPLALIVSPTRELAIQIYNEARKFCRGTTVRPVVVYGGTSVSHQMRECQKGCSILVATPGRMHDFVTRGYIGLGKLKFLILDEADRMLDMGFGPDIQRLIEHPHMPAKGDRQTLMFSATFPNEVQEKAGEYLNDYLFLTVGRVGGAASDIEQRVFSVGQFDKRDKLMEILRDQKDDDRTLVFVSTKRNADFLASLLSQSEFPTTSIHGDRQQQEREEALRDFKTGKAPILVATSVAARGLDIPGVKHVVNYDLPSDIDEYVHRIGRTGRVGNLGRSTSFYDAEKDANIARALIKILADAQQEVPEFLEEAADSAIGTYHGNAGGSFGGRDTRKFGGRGGGRGGGSGGGGGDEWGSGGGGGGGGGGAADDESWD</sequence>
<dbReference type="AlphaFoldDB" id="A0AAD1PUL8"/>
<accession>A0AAD1PUL8</accession>
<dbReference type="FunFam" id="3.40.50.300:FF:000008">
    <property type="entry name" value="ATP-dependent RNA helicase RhlB"/>
    <property type="match status" value="1"/>
</dbReference>
<feature type="domain" description="Helicase ATP-binding" evidence="13">
    <location>
        <begin position="360"/>
        <end position="543"/>
    </location>
</feature>
<dbReference type="Pfam" id="PF00270">
    <property type="entry name" value="DEAD"/>
    <property type="match status" value="1"/>
</dbReference>
<evidence type="ECO:0000256" key="10">
    <source>
        <dbReference type="RuleBase" id="RU000492"/>
    </source>
</evidence>
<feature type="compositionally biased region" description="Gly residues" evidence="11">
    <location>
        <begin position="741"/>
        <end position="771"/>
    </location>
</feature>
<dbReference type="PANTHER" id="PTHR47958">
    <property type="entry name" value="ATP-DEPENDENT RNA HELICASE DBP3"/>
    <property type="match status" value="1"/>
</dbReference>
<dbReference type="InterPro" id="IPR036875">
    <property type="entry name" value="Znf_CCHC_sf"/>
</dbReference>
<name>A0AAD1PUL8_STRIE</name>
<dbReference type="SMART" id="SM00487">
    <property type="entry name" value="DEXDc"/>
    <property type="match status" value="1"/>
</dbReference>
<evidence type="ECO:0000259" key="13">
    <source>
        <dbReference type="PROSITE" id="PS51192"/>
    </source>
</evidence>
<dbReference type="Pfam" id="PF00271">
    <property type="entry name" value="Helicase_C"/>
    <property type="match status" value="1"/>
</dbReference>
<dbReference type="PROSITE" id="PS51194">
    <property type="entry name" value="HELICASE_CTER"/>
    <property type="match status" value="1"/>
</dbReference>
<feature type="region of interest" description="Disordered" evidence="11">
    <location>
        <begin position="264"/>
        <end position="295"/>
    </location>
</feature>
<feature type="domain" description="Helicase C-terminal" evidence="14">
    <location>
        <begin position="567"/>
        <end position="716"/>
    </location>
</feature>
<feature type="compositionally biased region" description="Low complexity" evidence="11">
    <location>
        <begin position="1"/>
        <end position="22"/>
    </location>
</feature>
<dbReference type="InterPro" id="IPR001878">
    <property type="entry name" value="Znf_CCHC"/>
</dbReference>
<keyword evidence="8" id="KW-0479">Metal-binding</keyword>
<dbReference type="PROSITE" id="PS50158">
    <property type="entry name" value="ZF_CCHC"/>
    <property type="match status" value="5"/>
</dbReference>
<keyword evidence="8" id="KW-0862">Zinc</keyword>
<dbReference type="InterPro" id="IPR011545">
    <property type="entry name" value="DEAD/DEAH_box_helicase_dom"/>
</dbReference>
<feature type="short sequence motif" description="Q motif" evidence="9">
    <location>
        <begin position="329"/>
        <end position="357"/>
    </location>
</feature>
<evidence type="ECO:0000256" key="5">
    <source>
        <dbReference type="ARBA" id="ARBA00022806"/>
    </source>
</evidence>
<evidence type="ECO:0000256" key="3">
    <source>
        <dbReference type="ARBA" id="ARBA00022741"/>
    </source>
</evidence>
<keyword evidence="3 10" id="KW-0547">Nucleotide-binding</keyword>
<dbReference type="GO" id="GO:0005524">
    <property type="term" value="F:ATP binding"/>
    <property type="evidence" value="ECO:0007669"/>
    <property type="project" value="UniProtKB-KW"/>
</dbReference>
<dbReference type="Pfam" id="PF00098">
    <property type="entry name" value="zf-CCHC"/>
    <property type="match status" value="5"/>
</dbReference>
<dbReference type="PROSITE" id="PS51192">
    <property type="entry name" value="HELICASE_ATP_BIND_1"/>
    <property type="match status" value="1"/>
</dbReference>
<evidence type="ECO:0000256" key="4">
    <source>
        <dbReference type="ARBA" id="ARBA00022801"/>
    </source>
</evidence>
<organism evidence="16">
    <name type="scientific">Strongylocentrotus intermedius</name>
    <name type="common">Sea urchin</name>
    <dbReference type="NCBI Taxonomy" id="7667"/>
    <lineage>
        <taxon>Eukaryota</taxon>
        <taxon>Metazoa</taxon>
        <taxon>Echinodermata</taxon>
        <taxon>Eleutherozoa</taxon>
        <taxon>Echinozoa</taxon>
        <taxon>Echinoidea</taxon>
        <taxon>Euechinoidea</taxon>
        <taxon>Echinacea</taxon>
        <taxon>Camarodonta</taxon>
        <taxon>Echinidea</taxon>
        <taxon>Strongylocentrotidae</taxon>
        <taxon>Strongylocentrotus</taxon>
    </lineage>
</organism>
<evidence type="ECO:0000256" key="6">
    <source>
        <dbReference type="ARBA" id="ARBA00022840"/>
    </source>
</evidence>
<evidence type="ECO:0000256" key="7">
    <source>
        <dbReference type="ARBA" id="ARBA00047984"/>
    </source>
</evidence>
<feature type="domain" description="CCHC-type" evidence="12">
    <location>
        <begin position="160"/>
        <end position="174"/>
    </location>
</feature>
<evidence type="ECO:0000259" key="14">
    <source>
        <dbReference type="PROSITE" id="PS51194"/>
    </source>
</evidence>
<comment type="catalytic activity">
    <reaction evidence="7">
        <text>ATP + H2O = ADP + phosphate + H(+)</text>
        <dbReference type="Rhea" id="RHEA:13065"/>
        <dbReference type="ChEBI" id="CHEBI:15377"/>
        <dbReference type="ChEBI" id="CHEBI:15378"/>
        <dbReference type="ChEBI" id="CHEBI:30616"/>
        <dbReference type="ChEBI" id="CHEBI:43474"/>
        <dbReference type="ChEBI" id="CHEBI:456216"/>
        <dbReference type="EC" id="3.6.4.13"/>
    </reaction>
</comment>
<dbReference type="PROSITE" id="PS51195">
    <property type="entry name" value="Q_MOTIF"/>
    <property type="match status" value="1"/>
</dbReference>
<dbReference type="GO" id="GO:0003724">
    <property type="term" value="F:RNA helicase activity"/>
    <property type="evidence" value="ECO:0007669"/>
    <property type="project" value="UniProtKB-EC"/>
</dbReference>
<comment type="similarity">
    <text evidence="1">Belongs to the DEAD box helicase family. DDX4/VASA subfamily.</text>
</comment>
<dbReference type="CDD" id="cd18052">
    <property type="entry name" value="DEADc_DDX4"/>
    <property type="match status" value="1"/>
</dbReference>
<feature type="domain" description="DEAD-box RNA helicase Q" evidence="15">
    <location>
        <begin position="329"/>
        <end position="357"/>
    </location>
</feature>
<dbReference type="EMBL" id="LC787724">
    <property type="protein sequence ID" value="BEU43115.1"/>
    <property type="molecule type" value="mRNA"/>
</dbReference>
<keyword evidence="6 10" id="KW-0067">ATP-binding</keyword>
<feature type="domain" description="CCHC-type" evidence="12">
    <location>
        <begin position="130"/>
        <end position="145"/>
    </location>
</feature>
<dbReference type="SUPFAM" id="SSF57756">
    <property type="entry name" value="Retrovirus zinc finger-like domains"/>
    <property type="match status" value="3"/>
</dbReference>
<protein>
    <recommendedName>
        <fullName evidence="2">RNA helicase</fullName>
        <ecNumber evidence="2">3.6.4.13</ecNumber>
    </recommendedName>
</protein>
<reference evidence="16" key="1">
    <citation type="submission" date="2023-11" db="EMBL/GenBank/DDBJ databases">
        <title>Strongylocentrotus intermedius Vasa mRNA, complete cds.</title>
        <authorList>
            <person name="Ura K."/>
            <person name="Todo T."/>
        </authorList>
    </citation>
    <scope>NUCLEOTIDE SEQUENCE</scope>
</reference>
<dbReference type="EC" id="3.6.4.13" evidence="2"/>
<gene>
    <name evidence="16" type="primary">Vasa</name>
</gene>
<feature type="compositionally biased region" description="Gly residues" evidence="11">
    <location>
        <begin position="53"/>
        <end position="72"/>
    </location>
</feature>
<proteinExistence type="evidence at transcript level"/>
<dbReference type="Gene3D" id="4.10.60.10">
    <property type="entry name" value="Zinc finger, CCHC-type"/>
    <property type="match status" value="5"/>
</dbReference>
<dbReference type="GO" id="GO:0008270">
    <property type="term" value="F:zinc ion binding"/>
    <property type="evidence" value="ECO:0007669"/>
    <property type="project" value="UniProtKB-KW"/>
</dbReference>
<dbReference type="FunFam" id="3.40.50.300:FF:000397">
    <property type="entry name" value="Probable ATP-dependent RNA helicase DDX4"/>
    <property type="match status" value="1"/>
</dbReference>
<dbReference type="Gene3D" id="3.40.50.300">
    <property type="entry name" value="P-loop containing nucleotide triphosphate hydrolases"/>
    <property type="match status" value="2"/>
</dbReference>
<dbReference type="InterPro" id="IPR014014">
    <property type="entry name" value="RNA_helicase_DEAD_Q_motif"/>
</dbReference>
<feature type="compositionally biased region" description="Low complexity" evidence="11">
    <location>
        <begin position="73"/>
        <end position="89"/>
    </location>
</feature>
<feature type="domain" description="CCHC-type" evidence="12">
    <location>
        <begin position="252"/>
        <end position="268"/>
    </location>
</feature>
<dbReference type="SUPFAM" id="SSF52540">
    <property type="entry name" value="P-loop containing nucleoside triphosphate hydrolases"/>
    <property type="match status" value="1"/>
</dbReference>
<feature type="region of interest" description="Disordered" evidence="11">
    <location>
        <begin position="724"/>
        <end position="778"/>
    </location>
</feature>
<feature type="domain" description="CCHC-type" evidence="12">
    <location>
        <begin position="192"/>
        <end position="206"/>
    </location>
</feature>